<dbReference type="Pfam" id="PF03431">
    <property type="entry name" value="RNA_replicase_B"/>
    <property type="match status" value="1"/>
</dbReference>
<keyword evidence="9" id="KW-0479">Metal-binding</keyword>
<dbReference type="GeneID" id="80400377"/>
<dbReference type="InterPro" id="IPR043502">
    <property type="entry name" value="DNA/RNA_pol_sf"/>
</dbReference>
<dbReference type="EMBL" id="BK014196">
    <property type="protein sequence ID" value="DAD52755.1"/>
    <property type="molecule type" value="Genomic_RNA"/>
</dbReference>
<keyword evidence="2 11" id="KW-0696">RNA-directed RNA polymerase</keyword>
<evidence type="ECO:0000313" key="11">
    <source>
        <dbReference type="EMBL" id="DAD52755.1"/>
    </source>
</evidence>
<feature type="domain" description="RdRp catalytic" evidence="10">
    <location>
        <begin position="379"/>
        <end position="524"/>
    </location>
</feature>
<dbReference type="RefSeq" id="YP_010770834.1">
    <property type="nucleotide sequence ID" value="NC_074404.1"/>
</dbReference>
<evidence type="ECO:0000313" key="12">
    <source>
        <dbReference type="Proteomes" id="UP000677808"/>
    </source>
</evidence>
<dbReference type="KEGG" id="vg:80400377"/>
<keyword evidence="4" id="KW-0548">Nucleotidyltransferase</keyword>
<organism evidence="11 12">
    <name type="scientific">ssRNA phage SRR7976325_28</name>
    <dbReference type="NCBI Taxonomy" id="2786716"/>
    <lineage>
        <taxon>Viruses</taxon>
        <taxon>Riboviria</taxon>
        <taxon>Orthornavirae</taxon>
        <taxon>Lenarviricota</taxon>
        <taxon>Leviviricetes</taxon>
        <taxon>Timlovirales</taxon>
        <taxon>Steitzviridae</taxon>
        <taxon>Kihsiravirus</taxon>
        <taxon>Kihsiravirus limivicinum</taxon>
    </lineage>
</organism>
<name>A0A8S5L5A6_9VIRU</name>
<dbReference type="GO" id="GO:0000166">
    <property type="term" value="F:nucleotide binding"/>
    <property type="evidence" value="ECO:0007669"/>
    <property type="project" value="UniProtKB-KW"/>
</dbReference>
<keyword evidence="3" id="KW-0808">Transferase</keyword>
<dbReference type="InterPro" id="IPR005093">
    <property type="entry name" value="RNArep_beta"/>
</dbReference>
<keyword evidence="5" id="KW-0547">Nucleotide-binding</keyword>
<evidence type="ECO:0000256" key="8">
    <source>
        <dbReference type="ARBA" id="ARBA00048744"/>
    </source>
</evidence>
<dbReference type="PROSITE" id="PS50522">
    <property type="entry name" value="RDRP_PHAGE"/>
    <property type="match status" value="1"/>
</dbReference>
<sequence length="683" mass="77359">MGELALSNGFSPSYSVEFRGGGVSPRSWVEQLLRPPYILHAERPEMKRYVADLECLYAELLKDAAYAYPALGAEFSKDLARLVHLSKSRGLPFFMVDLPALGKHLDRCLSERQYKPSHLPISRQVSRGVVIPKLFRGLYLLIFDSNGDLKEDADIQAVFFLRQLLLCAKKAPVSCPPEATSREIDEFVQVDSSLPSPPNHWATPEYRGDSSDHAGFAADVELLSRVSLAFPGQETSILNYLDRIAGVISTSLGHYDPLDWDFKHGPGAVSNVRRDENRYRFKFWPSTLETAFPFADCCFHNYGAWVDEAQDEVGEKDFPVLQSRLIAVLKTLTKPRLIASEPYQHMWCQQNLRSYMYERVHHSWLGAFLNFRSQERNQAMALQGSNDGSFATIDLSAASDRVSCHVVGNLFRGNPPLLRALMASRTRRCQIQENWIIDVRKYSTMGNATTFPVQSLVFLAVALTCIAKGLKLIRVTPSELKRLADQVSVFGDDIIVPERYARDVTLLLEALGFKVNAAKSFLTGPFKESCGVDAFRGHDVTPAYWQGPCDKSPESIASNIEVANNFYKRFLVHASAWMERSCRGIRFPRRIVGSGAPGYDSYLQPPLPPTRRWNKDLQVVEVRVPVFTSAQEIRRQRDNTSLLQYFTERPSPRDPWKAGLRLRPLLKIRKRWVPTAQFSRTEE</sequence>
<protein>
    <recommendedName>
        <fullName evidence="1">RNA-directed RNA polymerase</fullName>
        <ecNumber evidence="1">2.7.7.48</ecNumber>
    </recommendedName>
    <alternativeName>
        <fullName evidence="7">RNA replicase beta chain</fullName>
    </alternativeName>
</protein>
<evidence type="ECO:0000259" key="10">
    <source>
        <dbReference type="PROSITE" id="PS50522"/>
    </source>
</evidence>
<keyword evidence="6" id="KW-0693">Viral RNA replication</keyword>
<dbReference type="GO" id="GO:0003968">
    <property type="term" value="F:RNA-directed RNA polymerase activity"/>
    <property type="evidence" value="ECO:0007669"/>
    <property type="project" value="UniProtKB-KW"/>
</dbReference>
<feature type="binding site" evidence="9">
    <location>
        <position position="394"/>
    </location>
    <ligand>
        <name>Mg(2+)</name>
        <dbReference type="ChEBI" id="CHEBI:18420"/>
        <label>2</label>
    </ligand>
</feature>
<keyword evidence="12" id="KW-1185">Reference proteome</keyword>
<comment type="catalytic activity">
    <reaction evidence="8">
        <text>RNA(n) + a ribonucleoside 5'-triphosphate = RNA(n+1) + diphosphate</text>
        <dbReference type="Rhea" id="RHEA:21248"/>
        <dbReference type="Rhea" id="RHEA-COMP:14527"/>
        <dbReference type="Rhea" id="RHEA-COMP:17342"/>
        <dbReference type="ChEBI" id="CHEBI:33019"/>
        <dbReference type="ChEBI" id="CHEBI:61557"/>
        <dbReference type="ChEBI" id="CHEBI:140395"/>
        <dbReference type="EC" id="2.7.7.48"/>
    </reaction>
</comment>
<evidence type="ECO:0000256" key="5">
    <source>
        <dbReference type="ARBA" id="ARBA00022741"/>
    </source>
</evidence>
<evidence type="ECO:0000256" key="1">
    <source>
        <dbReference type="ARBA" id="ARBA00012494"/>
    </source>
</evidence>
<dbReference type="GO" id="GO:0039694">
    <property type="term" value="P:viral RNA genome replication"/>
    <property type="evidence" value="ECO:0007669"/>
    <property type="project" value="InterPro"/>
</dbReference>
<comment type="cofactor">
    <cofactor evidence="9">
        <name>Mg(2+)</name>
        <dbReference type="ChEBI" id="CHEBI:18420"/>
    </cofactor>
    <text evidence="9">Binds 2 Mg(2+) per subunit.</text>
</comment>
<dbReference type="SUPFAM" id="SSF56672">
    <property type="entry name" value="DNA/RNA polymerases"/>
    <property type="match status" value="1"/>
</dbReference>
<dbReference type="GO" id="GO:0046872">
    <property type="term" value="F:metal ion binding"/>
    <property type="evidence" value="ECO:0007669"/>
    <property type="project" value="UniProtKB-KW"/>
</dbReference>
<proteinExistence type="predicted"/>
<dbReference type="EC" id="2.7.7.48" evidence="1"/>
<evidence type="ECO:0000256" key="7">
    <source>
        <dbReference type="ARBA" id="ARBA00030248"/>
    </source>
</evidence>
<accession>A0A8S5L5A6</accession>
<dbReference type="InterPro" id="IPR007096">
    <property type="entry name" value="RNA-dir_Rpol_cat_phage"/>
</dbReference>
<evidence type="ECO:0000256" key="2">
    <source>
        <dbReference type="ARBA" id="ARBA00022484"/>
    </source>
</evidence>
<evidence type="ECO:0000256" key="9">
    <source>
        <dbReference type="PIRSR" id="PIRSR605093-1"/>
    </source>
</evidence>
<keyword evidence="9" id="KW-0460">Magnesium</keyword>
<evidence type="ECO:0000256" key="3">
    <source>
        <dbReference type="ARBA" id="ARBA00022679"/>
    </source>
</evidence>
<reference evidence="11" key="1">
    <citation type="submission" date="2020-09" db="EMBL/GenBank/DDBJ databases">
        <title>Leviviricetes taxonomy.</title>
        <authorList>
            <person name="Stockdale S.R."/>
            <person name="Callanan J."/>
            <person name="Adriaenssens E.M."/>
            <person name="Kuhn J.H."/>
            <person name="Rumnieks J."/>
            <person name="Shkoporov A."/>
            <person name="Draper L.A."/>
            <person name="Ross P."/>
            <person name="Hill C."/>
        </authorList>
    </citation>
    <scope>NUCLEOTIDE SEQUENCE</scope>
</reference>
<evidence type="ECO:0000256" key="4">
    <source>
        <dbReference type="ARBA" id="ARBA00022695"/>
    </source>
</evidence>
<dbReference type="Proteomes" id="UP000677808">
    <property type="component" value="Segment"/>
</dbReference>
<feature type="binding site" evidence="9">
    <location>
        <position position="493"/>
    </location>
    <ligand>
        <name>Mg(2+)</name>
        <dbReference type="ChEBI" id="CHEBI:18420"/>
        <label>2</label>
    </ligand>
</feature>
<gene>
    <name evidence="11" type="primary">SRR7976325_28_3</name>
</gene>
<feature type="binding site" evidence="9">
    <location>
        <position position="492"/>
    </location>
    <ligand>
        <name>Mg(2+)</name>
        <dbReference type="ChEBI" id="CHEBI:18420"/>
        <label>2</label>
    </ligand>
</feature>
<evidence type="ECO:0000256" key="6">
    <source>
        <dbReference type="ARBA" id="ARBA00022953"/>
    </source>
</evidence>